<dbReference type="PROSITE" id="PS50929">
    <property type="entry name" value="ABC_TM1F"/>
    <property type="match status" value="2"/>
</dbReference>
<evidence type="ECO:0000256" key="3">
    <source>
        <dbReference type="ARBA" id="ARBA00022448"/>
    </source>
</evidence>
<dbReference type="PROSITE" id="PS50893">
    <property type="entry name" value="ABC_TRANSPORTER_2"/>
    <property type="match status" value="2"/>
</dbReference>
<keyword evidence="14" id="KW-1185">Reference proteome</keyword>
<feature type="transmembrane region" description="Helical" evidence="10">
    <location>
        <begin position="769"/>
        <end position="796"/>
    </location>
</feature>
<accession>A0AAV9JQC9</accession>
<feature type="transmembrane region" description="Helical" evidence="10">
    <location>
        <begin position="309"/>
        <end position="330"/>
    </location>
</feature>
<keyword evidence="8 10" id="KW-0472">Membrane</keyword>
<evidence type="ECO:0000256" key="6">
    <source>
        <dbReference type="ARBA" id="ARBA00022840"/>
    </source>
</evidence>
<dbReference type="Gene3D" id="1.20.1560.10">
    <property type="entry name" value="ABC transporter type 1, transmembrane domain"/>
    <property type="match status" value="1"/>
</dbReference>
<dbReference type="FunFam" id="3.40.50.300:FF:000913">
    <property type="entry name" value="ABC multidrug transporter SitT"/>
    <property type="match status" value="1"/>
</dbReference>
<comment type="caution">
    <text evidence="13">The sequence shown here is derived from an EMBL/GenBank/DDBJ whole genome shotgun (WGS) entry which is preliminary data.</text>
</comment>
<feature type="region of interest" description="Disordered" evidence="9">
    <location>
        <begin position="653"/>
        <end position="700"/>
    </location>
</feature>
<feature type="domain" description="ABC transmembrane type-1" evidence="12">
    <location>
        <begin position="95"/>
        <end position="376"/>
    </location>
</feature>
<dbReference type="InterPro" id="IPR011527">
    <property type="entry name" value="ABC1_TM_dom"/>
</dbReference>
<keyword evidence="5" id="KW-0547">Nucleotide-binding</keyword>
<dbReference type="EMBL" id="JAVFHQ010000010">
    <property type="protein sequence ID" value="KAK4547641.1"/>
    <property type="molecule type" value="Genomic_DNA"/>
</dbReference>
<proteinExistence type="inferred from homology"/>
<dbReference type="InterPro" id="IPR003439">
    <property type="entry name" value="ABC_transporter-like_ATP-bd"/>
</dbReference>
<dbReference type="GO" id="GO:0005743">
    <property type="term" value="C:mitochondrial inner membrane"/>
    <property type="evidence" value="ECO:0007669"/>
    <property type="project" value="TreeGrafter"/>
</dbReference>
<dbReference type="InterPro" id="IPR003593">
    <property type="entry name" value="AAA+_ATPase"/>
</dbReference>
<feature type="domain" description="ABC transmembrane type-1" evidence="12">
    <location>
        <begin position="730"/>
        <end position="1017"/>
    </location>
</feature>
<feature type="transmembrane region" description="Helical" evidence="10">
    <location>
        <begin position="950"/>
        <end position="976"/>
    </location>
</feature>
<dbReference type="SUPFAM" id="SSF90123">
    <property type="entry name" value="ABC transporter transmembrane region"/>
    <property type="match status" value="2"/>
</dbReference>
<feature type="transmembrane region" description="Helical" evidence="10">
    <location>
        <begin position="92"/>
        <end position="115"/>
    </location>
</feature>
<dbReference type="CDD" id="cd18578">
    <property type="entry name" value="ABC_6TM_Pgp_ABCB1_D2_like"/>
    <property type="match status" value="1"/>
</dbReference>
<protein>
    <submittedName>
        <fullName evidence="13">Uncharacterized protein</fullName>
    </submittedName>
</protein>
<dbReference type="FunFam" id="3.40.50.300:FF:000967">
    <property type="entry name" value="ABC multidrug transporter mdr4"/>
    <property type="match status" value="1"/>
</dbReference>
<dbReference type="Pfam" id="PF00664">
    <property type="entry name" value="ABC_membrane"/>
    <property type="match status" value="2"/>
</dbReference>
<feature type="transmembrane region" description="Helical" evidence="10">
    <location>
        <begin position="135"/>
        <end position="155"/>
    </location>
</feature>
<dbReference type="GO" id="GO:0016887">
    <property type="term" value="F:ATP hydrolysis activity"/>
    <property type="evidence" value="ECO:0007669"/>
    <property type="project" value="InterPro"/>
</dbReference>
<organism evidence="13 14">
    <name type="scientific">Oleoguttula mirabilis</name>
    <dbReference type="NCBI Taxonomy" id="1507867"/>
    <lineage>
        <taxon>Eukaryota</taxon>
        <taxon>Fungi</taxon>
        <taxon>Dikarya</taxon>
        <taxon>Ascomycota</taxon>
        <taxon>Pezizomycotina</taxon>
        <taxon>Dothideomycetes</taxon>
        <taxon>Dothideomycetidae</taxon>
        <taxon>Mycosphaerellales</taxon>
        <taxon>Teratosphaeriaceae</taxon>
        <taxon>Oleoguttula</taxon>
    </lineage>
</organism>
<evidence type="ECO:0000256" key="7">
    <source>
        <dbReference type="ARBA" id="ARBA00022989"/>
    </source>
</evidence>
<evidence type="ECO:0000256" key="9">
    <source>
        <dbReference type="SAM" id="MobiDB-lite"/>
    </source>
</evidence>
<feature type="transmembrane region" description="Helical" evidence="10">
    <location>
        <begin position="725"/>
        <end position="749"/>
    </location>
</feature>
<feature type="transmembrane region" description="Helical" evidence="10">
    <location>
        <begin position="847"/>
        <end position="868"/>
    </location>
</feature>
<dbReference type="InterPro" id="IPR017871">
    <property type="entry name" value="ABC_transporter-like_CS"/>
</dbReference>
<dbReference type="InterPro" id="IPR039421">
    <property type="entry name" value="Type_1_exporter"/>
</dbReference>
<evidence type="ECO:0000313" key="14">
    <source>
        <dbReference type="Proteomes" id="UP001324427"/>
    </source>
</evidence>
<evidence type="ECO:0000256" key="5">
    <source>
        <dbReference type="ARBA" id="ARBA00022741"/>
    </source>
</evidence>
<gene>
    <name evidence="13" type="ORF">LTR36_000598</name>
</gene>
<dbReference type="SUPFAM" id="SSF52540">
    <property type="entry name" value="P-loop containing nucleoside triphosphate hydrolases"/>
    <property type="match status" value="2"/>
</dbReference>
<keyword evidence="6" id="KW-0067">ATP-binding</keyword>
<evidence type="ECO:0000256" key="2">
    <source>
        <dbReference type="ARBA" id="ARBA00007577"/>
    </source>
</evidence>
<dbReference type="GO" id="GO:0015421">
    <property type="term" value="F:ABC-type oligopeptide transporter activity"/>
    <property type="evidence" value="ECO:0007669"/>
    <property type="project" value="TreeGrafter"/>
</dbReference>
<comment type="similarity">
    <text evidence="2">Belongs to the ABC transporter superfamily. ABCB family. Multidrug resistance exporter (TC 3.A.1.201) subfamily.</text>
</comment>
<evidence type="ECO:0000256" key="4">
    <source>
        <dbReference type="ARBA" id="ARBA00022692"/>
    </source>
</evidence>
<dbReference type="GO" id="GO:0005524">
    <property type="term" value="F:ATP binding"/>
    <property type="evidence" value="ECO:0007669"/>
    <property type="project" value="UniProtKB-KW"/>
</dbReference>
<dbReference type="Proteomes" id="UP001324427">
    <property type="component" value="Unassembled WGS sequence"/>
</dbReference>
<name>A0AAV9JQC9_9PEZI</name>
<feature type="transmembrane region" description="Helical" evidence="10">
    <location>
        <begin position="232"/>
        <end position="253"/>
    </location>
</feature>
<feature type="region of interest" description="Disordered" evidence="9">
    <location>
        <begin position="1"/>
        <end position="31"/>
    </location>
</feature>
<feature type="transmembrane region" description="Helical" evidence="10">
    <location>
        <begin position="874"/>
        <end position="893"/>
    </location>
</feature>
<dbReference type="Gene3D" id="3.40.50.300">
    <property type="entry name" value="P-loop containing nucleotide triphosphate hydrolases"/>
    <property type="match status" value="2"/>
</dbReference>
<dbReference type="PROSITE" id="PS00211">
    <property type="entry name" value="ABC_TRANSPORTER_1"/>
    <property type="match status" value="2"/>
</dbReference>
<feature type="compositionally biased region" description="Polar residues" evidence="9">
    <location>
        <begin position="653"/>
        <end position="678"/>
    </location>
</feature>
<dbReference type="Pfam" id="PF00005">
    <property type="entry name" value="ABC_tran"/>
    <property type="match status" value="2"/>
</dbReference>
<dbReference type="InterPro" id="IPR027417">
    <property type="entry name" value="P-loop_NTPase"/>
</dbReference>
<evidence type="ECO:0000259" key="12">
    <source>
        <dbReference type="PROSITE" id="PS50929"/>
    </source>
</evidence>
<feature type="domain" description="ABC transporter" evidence="11">
    <location>
        <begin position="1067"/>
        <end position="1307"/>
    </location>
</feature>
<feature type="transmembrane region" description="Helical" evidence="10">
    <location>
        <begin position="350"/>
        <end position="371"/>
    </location>
</feature>
<evidence type="ECO:0000259" key="11">
    <source>
        <dbReference type="PROSITE" id="PS50893"/>
    </source>
</evidence>
<keyword evidence="3" id="KW-0813">Transport</keyword>
<comment type="subcellular location">
    <subcellularLocation>
        <location evidence="1">Membrane</location>
        <topology evidence="1">Multi-pass membrane protein</topology>
    </subcellularLocation>
</comment>
<evidence type="ECO:0000313" key="13">
    <source>
        <dbReference type="EMBL" id="KAK4547641.1"/>
    </source>
</evidence>
<reference evidence="13 14" key="1">
    <citation type="submission" date="2021-11" db="EMBL/GenBank/DDBJ databases">
        <title>Black yeast isolated from Biological Soil Crust.</title>
        <authorList>
            <person name="Kurbessoian T."/>
        </authorList>
    </citation>
    <scope>NUCLEOTIDE SEQUENCE [LARGE SCALE GENOMIC DNA]</scope>
    <source>
        <strain evidence="13 14">CCFEE 5522</strain>
    </source>
</reference>
<sequence>MDRDAAATVQHSRPSLGNEPTALGTADVPRPPRASVTVVEPFETTGCNPAQPRGRPIAAISGKVYRQILGLNPFKQAYLSLYSCLDVKDKTVACGAVLFAITAGLPLPIIGVIFGRLISSFPPSEDELNTRISQLLGVAVAYFVVTALYATAFGFTGEKISMRLRDRLLSCLLHLDQDYLDTHDIEVNGLLTQTIDNIQAGCSEKVGIFIQSISYFVAAFIVGFILSAKLTGILLAAIVPALTIVVALTSTSVSKLAKLAASHNEAANGTVESALRAIRSVQAFSMMKKICFEHNECLRAGTKASARKAIVSATQVGSIFFIIYSVNGLAFYVGSVMSSSGQHGGDAGTVFAVVFLILDSSLVVAQFAPLIDTFARAASAKEVIQGLLDAERNTKGSETSRQRHQQDIRGLALCFRGVSFAYPARPTVQALRKLHLDVRPGAFTAIVGTSGGGKSTLVSLLTRTYNYSGRIEIGSNELRDLEVADMRSQIAVVEQEPALFPGTIRQNICNGVVMQKLTSIELEDRCRQAVEDAAVDFLDKLPSGMESQLGDGLQLSGGQRQRICLARALIRRPAILVLDEPTAALDAVSEVKIVEAVKRAAASGTTVIMIAHRLSTVLEADHVAVFCDGSVVEQGKPQDLSEKRGIFRSMLDAQSTDMATGTPESSRSNLSEKNTVTRSGIEPSARLSDDKEDVEASSMHAVDELPPIGTKRMIAQIGGIIRPDLYVVCAGVFASVISGALLLGEAIVFGNLVQLLNDGVSRPDFQQNANFFCLMFFILACIALVSWVCSGTAFGIASTRSVARIQAELLSRLLVSDMQWFASSGRSVNHLMAAFTKDSGDLSCMTGSALGTIFTTTTSVIGGMVLALVVAWKIAVVLLAAVPVMLAAGFTRLRVLNSADARRQSAYRSATSFAASCCHNRRTVTVYGLEAHVLRQYRDKLRGPFQNSQIFTAWSNILLAASFAITYFVYALAYWWGSRLVRNGEYTGLQFFIVLPALLFSAQASGQLFSLSPEISRARSAARSVFNLLSHEAQILEHFSRKGPSASTTSSLIGVRTALPIGDAPRIAFEDVSLSYSGAKAKAVLHDANIQVLSGQTIALVGPSGAGKSSAISLMERFYDPSAGCVKLDGVDLRDLDVRSIRDRIGLVSQEPDLIPGSIAHNVKLGARSEQLVSDADVEVACKQCGLHDFIVSLPEGYATNCGTNGSSTLSGGQRQRLALARALIRDPEILLLDEPTSALDAHSEQRVKEALEAASHGRTTVIVAHRLASIQHVDKIYVLDNGSIVEEGTHAELVARGGLYASMAAAQSLS</sequence>
<dbReference type="GO" id="GO:0090374">
    <property type="term" value="P:oligopeptide export from mitochondrion"/>
    <property type="evidence" value="ECO:0007669"/>
    <property type="project" value="TreeGrafter"/>
</dbReference>
<evidence type="ECO:0000256" key="1">
    <source>
        <dbReference type="ARBA" id="ARBA00004141"/>
    </source>
</evidence>
<dbReference type="PANTHER" id="PTHR43394">
    <property type="entry name" value="ATP-DEPENDENT PERMEASE MDL1, MITOCHONDRIAL"/>
    <property type="match status" value="1"/>
</dbReference>
<keyword evidence="7 10" id="KW-1133">Transmembrane helix</keyword>
<dbReference type="InterPro" id="IPR036640">
    <property type="entry name" value="ABC1_TM_sf"/>
</dbReference>
<keyword evidence="4 10" id="KW-0812">Transmembrane</keyword>
<dbReference type="PANTHER" id="PTHR43394:SF18">
    <property type="entry name" value="ABC TRANSPORTER B FAMILY MEMBER 11-LIKE"/>
    <property type="match status" value="1"/>
</dbReference>
<evidence type="ECO:0000256" key="10">
    <source>
        <dbReference type="SAM" id="Phobius"/>
    </source>
</evidence>
<dbReference type="SMART" id="SM00382">
    <property type="entry name" value="AAA"/>
    <property type="match status" value="2"/>
</dbReference>
<feature type="domain" description="ABC transporter" evidence="11">
    <location>
        <begin position="413"/>
        <end position="653"/>
    </location>
</feature>
<evidence type="ECO:0000256" key="8">
    <source>
        <dbReference type="ARBA" id="ARBA00023136"/>
    </source>
</evidence>
<dbReference type="CDD" id="cd18577">
    <property type="entry name" value="ABC_6TM_Pgp_ABCB1_D1_like"/>
    <property type="match status" value="1"/>
</dbReference>
<feature type="transmembrane region" description="Helical" evidence="10">
    <location>
        <begin position="206"/>
        <end position="226"/>
    </location>
</feature>